<organism evidence="2 3">
    <name type="scientific">Diploscapter pachys</name>
    <dbReference type="NCBI Taxonomy" id="2018661"/>
    <lineage>
        <taxon>Eukaryota</taxon>
        <taxon>Metazoa</taxon>
        <taxon>Ecdysozoa</taxon>
        <taxon>Nematoda</taxon>
        <taxon>Chromadorea</taxon>
        <taxon>Rhabditida</taxon>
        <taxon>Rhabditina</taxon>
        <taxon>Rhabditomorpha</taxon>
        <taxon>Rhabditoidea</taxon>
        <taxon>Rhabditidae</taxon>
        <taxon>Diploscapter</taxon>
    </lineage>
</organism>
<keyword evidence="3" id="KW-1185">Reference proteome</keyword>
<dbReference type="EMBL" id="LIAE01007117">
    <property type="protein sequence ID" value="PAV81834.1"/>
    <property type="molecule type" value="Genomic_DNA"/>
</dbReference>
<sequence>MYLVLKRHEQQEKHKAQRQSRRIAPRQRMRVQRNRGKEWSGRQSTNYENEKLKGSTKKIKRSDKDFNECDTPSVLPRGQLFESRFWAGTADEDG</sequence>
<protein>
    <submittedName>
        <fullName evidence="2">Uncharacterized protein</fullName>
    </submittedName>
</protein>
<proteinExistence type="predicted"/>
<accession>A0A2A2L6Q6</accession>
<dbReference type="AlphaFoldDB" id="A0A2A2L6Q6"/>
<gene>
    <name evidence="2" type="ORF">WR25_20321</name>
</gene>
<feature type="region of interest" description="Disordered" evidence="1">
    <location>
        <begin position="1"/>
        <end position="71"/>
    </location>
</feature>
<evidence type="ECO:0000256" key="1">
    <source>
        <dbReference type="SAM" id="MobiDB-lite"/>
    </source>
</evidence>
<evidence type="ECO:0000313" key="3">
    <source>
        <dbReference type="Proteomes" id="UP000218231"/>
    </source>
</evidence>
<name>A0A2A2L6Q6_9BILA</name>
<reference evidence="2 3" key="1">
    <citation type="journal article" date="2017" name="Curr. Biol.">
        <title>Genome architecture and evolution of a unichromosomal asexual nematode.</title>
        <authorList>
            <person name="Fradin H."/>
            <person name="Zegar C."/>
            <person name="Gutwein M."/>
            <person name="Lucas J."/>
            <person name="Kovtun M."/>
            <person name="Corcoran D."/>
            <person name="Baugh L.R."/>
            <person name="Kiontke K."/>
            <person name="Gunsalus K."/>
            <person name="Fitch D.H."/>
            <person name="Piano F."/>
        </authorList>
    </citation>
    <scope>NUCLEOTIDE SEQUENCE [LARGE SCALE GENOMIC DNA]</scope>
    <source>
        <strain evidence="2">PF1309</strain>
    </source>
</reference>
<feature type="compositionally biased region" description="Basic residues" evidence="1">
    <location>
        <begin position="15"/>
        <end position="34"/>
    </location>
</feature>
<comment type="caution">
    <text evidence="2">The sequence shown here is derived from an EMBL/GenBank/DDBJ whole genome shotgun (WGS) entry which is preliminary data.</text>
</comment>
<feature type="compositionally biased region" description="Basic and acidic residues" evidence="1">
    <location>
        <begin position="1"/>
        <end position="14"/>
    </location>
</feature>
<dbReference type="Proteomes" id="UP000218231">
    <property type="component" value="Unassembled WGS sequence"/>
</dbReference>
<evidence type="ECO:0000313" key="2">
    <source>
        <dbReference type="EMBL" id="PAV81834.1"/>
    </source>
</evidence>